<evidence type="ECO:0000313" key="1">
    <source>
        <dbReference type="EMBL" id="ODV54790.1"/>
    </source>
</evidence>
<dbReference type="Gene3D" id="3.40.50.2000">
    <property type="entry name" value="Glycogen Phosphorylase B"/>
    <property type="match status" value="1"/>
</dbReference>
<dbReference type="OrthoDB" id="9816564at2"/>
<reference evidence="1 2" key="1">
    <citation type="submission" date="2016-09" db="EMBL/GenBank/DDBJ databases">
        <title>Draft genome sequence of the soil isolate, Lysinibacillus fusiformis M5, a potential hypoxanthine producer.</title>
        <authorList>
            <person name="Gallegos-Monterrosa R."/>
            <person name="Maroti G."/>
            <person name="Balint B."/>
            <person name="Kovacs A.T."/>
        </authorList>
    </citation>
    <scope>NUCLEOTIDE SEQUENCE [LARGE SCALE GENOMIC DNA]</scope>
    <source>
        <strain evidence="1 2">M5</strain>
    </source>
</reference>
<sequence length="406" mass="47338">MELIERISRVLQNKPEIIQRKIINKLPRSVKGKVLRFPKESVLKNQILNVLEGNKGRIFIFPSPSCPWGYMFQRPQQIARALAKEGHLVFYMTDTSFPYEPDWFVRGLLEVEPNLYLFNDNNNGTTLIQSCANEQVFVWQYWPHQLKTISNWEGLYSNLYKIYDCIDYIDTFDTYDNIFIDFEKSVVDCNCLLATAKSIKNDLSKFNKDVLYLPNAVMIEDFMNYDLFDWPELEKIKAADKKIIGYYGAIAEWFDFDTVKYIAKSNPDWTIVLVGEVYPTVEMQVEELKQIGKVKVLKRVSYNKIPHLLSLFDVAILPFLINEITLSTSPVKVFEYLAGGKCVVSTPLPEVLEIEGVFIGDTKEEFERQIKVALDMGEEKNHIEMHRKVAEQHTWQKRVKKINEII</sequence>
<name>A0A1E4R2T7_9BACI</name>
<proteinExistence type="predicted"/>
<dbReference type="EMBL" id="MECQ01000001">
    <property type="protein sequence ID" value="ODV54790.1"/>
    <property type="molecule type" value="Genomic_DNA"/>
</dbReference>
<dbReference type="SUPFAM" id="SSF53756">
    <property type="entry name" value="UDP-Glycosyltransferase/glycogen phosphorylase"/>
    <property type="match status" value="1"/>
</dbReference>
<dbReference type="Pfam" id="PF13692">
    <property type="entry name" value="Glyco_trans_1_4"/>
    <property type="match status" value="1"/>
</dbReference>
<evidence type="ECO:0000313" key="2">
    <source>
        <dbReference type="Proteomes" id="UP000094784"/>
    </source>
</evidence>
<comment type="caution">
    <text evidence="1">The sequence shown here is derived from an EMBL/GenBank/DDBJ whole genome shotgun (WGS) entry which is preliminary data.</text>
</comment>
<dbReference type="RefSeq" id="WP_069480026.1">
    <property type="nucleotide sequence ID" value="NZ_KV766182.1"/>
</dbReference>
<accession>A0A1E4R2T7</accession>
<dbReference type="Proteomes" id="UP000094784">
    <property type="component" value="Unassembled WGS sequence"/>
</dbReference>
<protein>
    <submittedName>
        <fullName evidence="1">Uncharacterized protein</fullName>
    </submittedName>
</protein>
<dbReference type="AlphaFoldDB" id="A0A1E4R2T7"/>
<organism evidence="1 2">
    <name type="scientific">Lysinibacillus fusiformis</name>
    <dbReference type="NCBI Taxonomy" id="28031"/>
    <lineage>
        <taxon>Bacteria</taxon>
        <taxon>Bacillati</taxon>
        <taxon>Bacillota</taxon>
        <taxon>Bacilli</taxon>
        <taxon>Bacillales</taxon>
        <taxon>Bacillaceae</taxon>
        <taxon>Lysinibacillus</taxon>
    </lineage>
</organism>
<gene>
    <name evidence="1" type="ORF">BG258_02235</name>
</gene>